<accession>A0A835QE41</accession>
<protein>
    <submittedName>
        <fullName evidence="2">Uncharacterized protein</fullName>
    </submittedName>
</protein>
<evidence type="ECO:0000313" key="2">
    <source>
        <dbReference type="EMBL" id="KAG0470764.1"/>
    </source>
</evidence>
<reference evidence="2 3" key="1">
    <citation type="journal article" date="2020" name="Nat. Food">
        <title>A phased Vanilla planifolia genome enables genetic improvement of flavour and production.</title>
        <authorList>
            <person name="Hasing T."/>
            <person name="Tang H."/>
            <person name="Brym M."/>
            <person name="Khazi F."/>
            <person name="Huang T."/>
            <person name="Chambers A.H."/>
        </authorList>
    </citation>
    <scope>NUCLEOTIDE SEQUENCE [LARGE SCALE GENOMIC DNA]</scope>
    <source>
        <tissue evidence="2">Leaf</tissue>
    </source>
</reference>
<dbReference type="AlphaFoldDB" id="A0A835QE41"/>
<name>A0A835QE41_VANPL</name>
<organism evidence="2 3">
    <name type="scientific">Vanilla planifolia</name>
    <name type="common">Vanilla</name>
    <dbReference type="NCBI Taxonomy" id="51239"/>
    <lineage>
        <taxon>Eukaryota</taxon>
        <taxon>Viridiplantae</taxon>
        <taxon>Streptophyta</taxon>
        <taxon>Embryophyta</taxon>
        <taxon>Tracheophyta</taxon>
        <taxon>Spermatophyta</taxon>
        <taxon>Magnoliopsida</taxon>
        <taxon>Liliopsida</taxon>
        <taxon>Asparagales</taxon>
        <taxon>Orchidaceae</taxon>
        <taxon>Vanilloideae</taxon>
        <taxon>Vanilleae</taxon>
        <taxon>Vanilla</taxon>
    </lineage>
</organism>
<comment type="caution">
    <text evidence="2">The sequence shown here is derived from an EMBL/GenBank/DDBJ whole genome shotgun (WGS) entry which is preliminary data.</text>
</comment>
<feature type="region of interest" description="Disordered" evidence="1">
    <location>
        <begin position="93"/>
        <end position="114"/>
    </location>
</feature>
<sequence length="114" mass="12663">MSSQLAPTTVAVKEEVEDALDEIYGPQNKRSKIAEPDVQILTVAHALIYVSWMARWLMPPGSQYDPLDEPSPLGLRLKESIFLDMIVLMRLSQQKSVSTSSVASSGFDVGKRRN</sequence>
<dbReference type="OrthoDB" id="411524at2759"/>
<gene>
    <name evidence="2" type="ORF">HPP92_017464</name>
</gene>
<proteinExistence type="predicted"/>
<evidence type="ECO:0000256" key="1">
    <source>
        <dbReference type="SAM" id="MobiDB-lite"/>
    </source>
</evidence>
<dbReference type="EMBL" id="JADCNL010000008">
    <property type="protein sequence ID" value="KAG0470764.1"/>
    <property type="molecule type" value="Genomic_DNA"/>
</dbReference>
<evidence type="ECO:0000313" key="3">
    <source>
        <dbReference type="Proteomes" id="UP000636800"/>
    </source>
</evidence>
<dbReference type="Proteomes" id="UP000636800">
    <property type="component" value="Unassembled WGS sequence"/>
</dbReference>
<feature type="compositionally biased region" description="Low complexity" evidence="1">
    <location>
        <begin position="93"/>
        <end position="105"/>
    </location>
</feature>
<keyword evidence="3" id="KW-1185">Reference proteome</keyword>